<dbReference type="EMBL" id="SMLW01000550">
    <property type="protein sequence ID" value="MTI25906.1"/>
    <property type="molecule type" value="Genomic_DNA"/>
</dbReference>
<evidence type="ECO:0000256" key="4">
    <source>
        <dbReference type="ARBA" id="ARBA00022723"/>
    </source>
</evidence>
<keyword evidence="5" id="KW-0547">Nucleotide-binding</keyword>
<evidence type="ECO:0000256" key="15">
    <source>
        <dbReference type="ARBA" id="ARBA00034617"/>
    </source>
</evidence>
<evidence type="ECO:0000256" key="14">
    <source>
        <dbReference type="ARBA" id="ARBA00023235"/>
    </source>
</evidence>
<dbReference type="InterPro" id="IPR006293">
    <property type="entry name" value="DNA_helicase_ATP-dep_RecQ_bac"/>
</dbReference>
<keyword evidence="10" id="KW-0067">ATP-binding</keyword>
<dbReference type="SMART" id="SM00956">
    <property type="entry name" value="RQC"/>
    <property type="match status" value="1"/>
</dbReference>
<dbReference type="InterPro" id="IPR036390">
    <property type="entry name" value="WH_DNA-bd_sf"/>
</dbReference>
<gene>
    <name evidence="20" type="primary">recQ</name>
    <name evidence="20" type="ORF">E1163_13200</name>
</gene>
<feature type="domain" description="HRDC" evidence="17">
    <location>
        <begin position="525"/>
        <end position="605"/>
    </location>
</feature>
<keyword evidence="6" id="KW-0227">DNA damage</keyword>
<dbReference type="SUPFAM" id="SSF52540">
    <property type="entry name" value="P-loop containing nucleoside triphosphate hydrolases"/>
    <property type="match status" value="1"/>
</dbReference>
<comment type="catalytic activity">
    <reaction evidence="15">
        <text>Couples ATP hydrolysis with the unwinding of duplex DNA by translocating in the 3'-5' direction.</text>
        <dbReference type="EC" id="5.6.2.4"/>
    </reaction>
</comment>
<dbReference type="PROSITE" id="PS50967">
    <property type="entry name" value="HRDC"/>
    <property type="match status" value="1"/>
</dbReference>
<dbReference type="PROSITE" id="PS51194">
    <property type="entry name" value="HELICASE_CTER"/>
    <property type="match status" value="1"/>
</dbReference>
<dbReference type="InterPro" id="IPR014001">
    <property type="entry name" value="Helicase_ATP-bd"/>
</dbReference>
<dbReference type="Proteomes" id="UP000798808">
    <property type="component" value="Unassembled WGS sequence"/>
</dbReference>
<dbReference type="NCBIfam" id="TIGR00614">
    <property type="entry name" value="recQ_fam"/>
    <property type="match status" value="1"/>
</dbReference>
<dbReference type="Pfam" id="PF09382">
    <property type="entry name" value="RQC"/>
    <property type="match status" value="1"/>
</dbReference>
<keyword evidence="7 20" id="KW-0378">Hydrolase</keyword>
<reference evidence="20 21" key="1">
    <citation type="submission" date="2019-02" db="EMBL/GenBank/DDBJ databases">
        <authorList>
            <person name="Goldberg S.R."/>
            <person name="Haltli B.A."/>
            <person name="Correa H."/>
            <person name="Russell K.G."/>
        </authorList>
    </citation>
    <scope>NUCLEOTIDE SEQUENCE [LARGE SCALE GENOMIC DNA]</scope>
    <source>
        <strain evidence="20 21">JCM 16186</strain>
    </source>
</reference>
<name>A0ABW9RPG0_9BACT</name>
<evidence type="ECO:0000256" key="9">
    <source>
        <dbReference type="ARBA" id="ARBA00022833"/>
    </source>
</evidence>
<dbReference type="Gene3D" id="1.10.10.10">
    <property type="entry name" value="Winged helix-like DNA-binding domain superfamily/Winged helix DNA-binding domain"/>
    <property type="match status" value="1"/>
</dbReference>
<dbReference type="InterPro" id="IPR010997">
    <property type="entry name" value="HRDC-like_sf"/>
</dbReference>
<evidence type="ECO:0000259" key="19">
    <source>
        <dbReference type="PROSITE" id="PS51194"/>
    </source>
</evidence>
<keyword evidence="4" id="KW-0479">Metal-binding</keyword>
<dbReference type="PANTHER" id="PTHR13710:SF105">
    <property type="entry name" value="ATP-DEPENDENT DNA HELICASE Q1"/>
    <property type="match status" value="1"/>
</dbReference>
<dbReference type="GO" id="GO:0003678">
    <property type="term" value="F:DNA helicase activity"/>
    <property type="evidence" value="ECO:0007669"/>
    <property type="project" value="UniProtKB-EC"/>
</dbReference>
<dbReference type="InterPro" id="IPR027417">
    <property type="entry name" value="P-loop_NTPase"/>
</dbReference>
<evidence type="ECO:0000256" key="6">
    <source>
        <dbReference type="ARBA" id="ARBA00022763"/>
    </source>
</evidence>
<comment type="similarity">
    <text evidence="3">Belongs to the helicase family. RecQ subfamily.</text>
</comment>
<evidence type="ECO:0000256" key="10">
    <source>
        <dbReference type="ARBA" id="ARBA00022840"/>
    </source>
</evidence>
<keyword evidence="12" id="KW-0233">DNA recombination</keyword>
<dbReference type="CDD" id="cd18794">
    <property type="entry name" value="SF2_C_RecQ"/>
    <property type="match status" value="1"/>
</dbReference>
<keyword evidence="13" id="KW-0234">DNA repair</keyword>
<evidence type="ECO:0000256" key="12">
    <source>
        <dbReference type="ARBA" id="ARBA00023172"/>
    </source>
</evidence>
<feature type="domain" description="Helicase C-terminal" evidence="19">
    <location>
        <begin position="221"/>
        <end position="370"/>
    </location>
</feature>
<dbReference type="Pfam" id="PF00270">
    <property type="entry name" value="DEAD"/>
    <property type="match status" value="1"/>
</dbReference>
<dbReference type="CDD" id="cd17920">
    <property type="entry name" value="DEXHc_RecQ"/>
    <property type="match status" value="1"/>
</dbReference>
<sequence length="722" mass="81749">MKISAKTNAKEVLKQYFGYTKFRHQQEQIITNVLDRKDSLVLMPTGGGKSLCYQIPALMFDGLTLVISPLIALMKDQVDALKLNGIKAAYLNSALSGRQQSEVIDQLKNNELKLLYLAPERLIGNDGEFIKFLQTLNVSLIAIDEAHCISQWGHDFRPEYTRLSTLKTSFAGTPVIALTATADRLTKDDILKQLKLDKPQTFISSFNRENIHYFVAPKRESYNQLLDFLKNHENESGIIYTLSRASAEGLAASLKADGYDVLPYHAGLDRELRERHQDMFIKDEVKIITATIAFGMGIDKSNVRFVVHMDLPKNIEGYYQETGRAGRDGLKSDALLFYSYADVLKLQSFVEVENNEQQSRIMLKKLHEMAEYGDLRSCRRQYLLNYFDEEAEDNCGSCDVCLNERERFDGTIIAQKALSAVARLDQKFGAGYVIDVLKGSKSEKIRDEHKQLKTYGVGSDINKVVWGHYIKDLLYLGLLSKTDTQYPVLKLTEKSLPVLRGEEKVMLFKVSETVYQSSTKPQHELPMEASLFDQLKLLRKRLAVSENVPPYVIFSDATLQELATYLPLNQEDLGEISGFGAVKLEKYGEPFLEQVVEYCTTKGIKSQMDKKQKKRKKKSNLKTPTMLESIRLLREGNTPGKIAEKRDLAISTVEGHLNDGILEGLVDILEVMPQELVDEITPVIMENTIPGLKPVKEKLREDITYGQIRAVYNSLQHKGAVQ</sequence>
<dbReference type="InterPro" id="IPR029491">
    <property type="entry name" value="Helicase_HTH"/>
</dbReference>
<evidence type="ECO:0000259" key="17">
    <source>
        <dbReference type="PROSITE" id="PS50967"/>
    </source>
</evidence>
<dbReference type="InterPro" id="IPR018982">
    <property type="entry name" value="RQC_domain"/>
</dbReference>
<dbReference type="PANTHER" id="PTHR13710">
    <property type="entry name" value="DNA HELICASE RECQ FAMILY MEMBER"/>
    <property type="match status" value="1"/>
</dbReference>
<dbReference type="InterPro" id="IPR011545">
    <property type="entry name" value="DEAD/DEAH_box_helicase_dom"/>
</dbReference>
<comment type="caution">
    <text evidence="20">The sequence shown here is derived from an EMBL/GenBank/DDBJ whole genome shotgun (WGS) entry which is preliminary data.</text>
</comment>
<comment type="cofactor">
    <cofactor evidence="1">
        <name>Mg(2+)</name>
        <dbReference type="ChEBI" id="CHEBI:18420"/>
    </cofactor>
</comment>
<dbReference type="InterPro" id="IPR001650">
    <property type="entry name" value="Helicase_C-like"/>
</dbReference>
<keyword evidence="21" id="KW-1185">Reference proteome</keyword>
<dbReference type="NCBIfam" id="TIGR01389">
    <property type="entry name" value="recQ"/>
    <property type="match status" value="1"/>
</dbReference>
<accession>A0ABW9RPG0</accession>
<dbReference type="Pfam" id="PF00271">
    <property type="entry name" value="Helicase_C"/>
    <property type="match status" value="1"/>
</dbReference>
<dbReference type="GO" id="GO:0016787">
    <property type="term" value="F:hydrolase activity"/>
    <property type="evidence" value="ECO:0007669"/>
    <property type="project" value="UniProtKB-KW"/>
</dbReference>
<dbReference type="RefSeq" id="WP_155172536.1">
    <property type="nucleotide sequence ID" value="NZ_BAAAFL010000026.1"/>
</dbReference>
<keyword evidence="8 20" id="KW-0347">Helicase</keyword>
<keyword evidence="11" id="KW-0238">DNA-binding</keyword>
<dbReference type="InterPro" id="IPR036388">
    <property type="entry name" value="WH-like_DNA-bd_sf"/>
</dbReference>
<dbReference type="InterPro" id="IPR004589">
    <property type="entry name" value="DNA_helicase_ATP-dep_RecQ"/>
</dbReference>
<dbReference type="InterPro" id="IPR032284">
    <property type="entry name" value="RecQ_Zn-bd"/>
</dbReference>
<evidence type="ECO:0000256" key="3">
    <source>
        <dbReference type="ARBA" id="ARBA00005446"/>
    </source>
</evidence>
<proteinExistence type="inferred from homology"/>
<evidence type="ECO:0000256" key="13">
    <source>
        <dbReference type="ARBA" id="ARBA00023204"/>
    </source>
</evidence>
<evidence type="ECO:0000256" key="1">
    <source>
        <dbReference type="ARBA" id="ARBA00001946"/>
    </source>
</evidence>
<dbReference type="Pfam" id="PF14493">
    <property type="entry name" value="HTH_40"/>
    <property type="match status" value="1"/>
</dbReference>
<dbReference type="PROSITE" id="PS51192">
    <property type="entry name" value="HELICASE_ATP_BIND_1"/>
    <property type="match status" value="1"/>
</dbReference>
<evidence type="ECO:0000256" key="7">
    <source>
        <dbReference type="ARBA" id="ARBA00022801"/>
    </source>
</evidence>
<keyword evidence="14" id="KW-0413">Isomerase</keyword>
<feature type="domain" description="Helicase ATP-binding" evidence="18">
    <location>
        <begin position="30"/>
        <end position="200"/>
    </location>
</feature>
<dbReference type="Gene3D" id="1.10.150.80">
    <property type="entry name" value="HRDC domain"/>
    <property type="match status" value="1"/>
</dbReference>
<protein>
    <recommendedName>
        <fullName evidence="16">DNA helicase RecQ</fullName>
        <ecNumber evidence="16">5.6.2.4</ecNumber>
    </recommendedName>
</protein>
<dbReference type="Pfam" id="PF00570">
    <property type="entry name" value="HRDC"/>
    <property type="match status" value="1"/>
</dbReference>
<dbReference type="EC" id="5.6.2.4" evidence="16"/>
<evidence type="ECO:0000256" key="16">
    <source>
        <dbReference type="NCBIfam" id="TIGR01389"/>
    </source>
</evidence>
<dbReference type="SMART" id="SM00490">
    <property type="entry name" value="HELICc"/>
    <property type="match status" value="1"/>
</dbReference>
<dbReference type="Pfam" id="PF16124">
    <property type="entry name" value="RecQ_Zn_bind"/>
    <property type="match status" value="1"/>
</dbReference>
<evidence type="ECO:0000256" key="11">
    <source>
        <dbReference type="ARBA" id="ARBA00023125"/>
    </source>
</evidence>
<evidence type="ECO:0000313" key="21">
    <source>
        <dbReference type="Proteomes" id="UP000798808"/>
    </source>
</evidence>
<dbReference type="Gene3D" id="3.40.50.300">
    <property type="entry name" value="P-loop containing nucleotide triphosphate hydrolases"/>
    <property type="match status" value="2"/>
</dbReference>
<dbReference type="SMART" id="SM00341">
    <property type="entry name" value="HRDC"/>
    <property type="match status" value="1"/>
</dbReference>
<dbReference type="SMART" id="SM00487">
    <property type="entry name" value="DEXDc"/>
    <property type="match status" value="1"/>
</dbReference>
<dbReference type="InterPro" id="IPR002121">
    <property type="entry name" value="HRDC_dom"/>
</dbReference>
<evidence type="ECO:0000313" key="20">
    <source>
        <dbReference type="EMBL" id="MTI25906.1"/>
    </source>
</evidence>
<organism evidence="20 21">
    <name type="scientific">Fulvivirga kasyanovii</name>
    <dbReference type="NCBI Taxonomy" id="396812"/>
    <lineage>
        <taxon>Bacteria</taxon>
        <taxon>Pseudomonadati</taxon>
        <taxon>Bacteroidota</taxon>
        <taxon>Cytophagia</taxon>
        <taxon>Cytophagales</taxon>
        <taxon>Fulvivirgaceae</taxon>
        <taxon>Fulvivirga</taxon>
    </lineage>
</organism>
<evidence type="ECO:0000259" key="18">
    <source>
        <dbReference type="PROSITE" id="PS51192"/>
    </source>
</evidence>
<keyword evidence="9" id="KW-0862">Zinc</keyword>
<comment type="cofactor">
    <cofactor evidence="2">
        <name>Zn(2+)</name>
        <dbReference type="ChEBI" id="CHEBI:29105"/>
    </cofactor>
</comment>
<dbReference type="InterPro" id="IPR044876">
    <property type="entry name" value="HRDC_dom_sf"/>
</dbReference>
<dbReference type="SUPFAM" id="SSF47819">
    <property type="entry name" value="HRDC-like"/>
    <property type="match status" value="1"/>
</dbReference>
<dbReference type="SUPFAM" id="SSF46785">
    <property type="entry name" value="Winged helix' DNA-binding domain"/>
    <property type="match status" value="1"/>
</dbReference>
<evidence type="ECO:0000256" key="2">
    <source>
        <dbReference type="ARBA" id="ARBA00001947"/>
    </source>
</evidence>
<evidence type="ECO:0000256" key="5">
    <source>
        <dbReference type="ARBA" id="ARBA00022741"/>
    </source>
</evidence>
<evidence type="ECO:0000256" key="8">
    <source>
        <dbReference type="ARBA" id="ARBA00022806"/>
    </source>
</evidence>